<keyword evidence="1" id="KW-0732">Signal</keyword>
<gene>
    <name evidence="3" type="ORF">DVR12_00775</name>
</gene>
<comment type="caution">
    <text evidence="3">The sequence shown here is derived from an EMBL/GenBank/DDBJ whole genome shotgun (WGS) entry which is preliminary data.</text>
</comment>
<dbReference type="Pfam" id="PF14343">
    <property type="entry name" value="PrcB_C"/>
    <property type="match status" value="1"/>
</dbReference>
<sequence length="283" mass="31223">MLIKKMKFMNLYTAVAIPFLLMTTPYVSVAATKPTETVIAPKPVARLSFGHGIEMIVKGLGLNIDNIRFIKAPKATDYFKNADNNASYAEALIIAANNGVNSNRNINPATPATREQFALALFEAIQSTGQYPVNMMWINIKDQASFGKNTLIAVQTLIKFRVVELKNDAFRPKALITPEEAQRMVDNAATFLQEHKKAITKNDVTFSVKPINDQVNSVVLTGAEQPNSGYRLTVTSIVFADQEAIIHYKLITPDPNSMNLQVITTPMVTTYIPAGYKVVLQAD</sequence>
<organism evidence="3 4">
    <name type="scientific">Chitinophaga silvatica</name>
    <dbReference type="NCBI Taxonomy" id="2282649"/>
    <lineage>
        <taxon>Bacteria</taxon>
        <taxon>Pseudomonadati</taxon>
        <taxon>Bacteroidota</taxon>
        <taxon>Chitinophagia</taxon>
        <taxon>Chitinophagales</taxon>
        <taxon>Chitinophagaceae</taxon>
        <taxon>Chitinophaga</taxon>
    </lineage>
</organism>
<evidence type="ECO:0000313" key="3">
    <source>
        <dbReference type="EMBL" id="RFS26355.1"/>
    </source>
</evidence>
<name>A0A3E1YG21_9BACT</name>
<proteinExistence type="predicted"/>
<feature type="signal peptide" evidence="1">
    <location>
        <begin position="1"/>
        <end position="30"/>
    </location>
</feature>
<feature type="chain" id="PRO_5017835924" evidence="1">
    <location>
        <begin position="31"/>
        <end position="283"/>
    </location>
</feature>
<protein>
    <submittedName>
        <fullName evidence="3">Protease complex subunit PrcB family protein</fullName>
    </submittedName>
</protein>
<evidence type="ECO:0000259" key="2">
    <source>
        <dbReference type="Pfam" id="PF14343"/>
    </source>
</evidence>
<feature type="domain" description="PrcB C-terminal" evidence="2">
    <location>
        <begin position="224"/>
        <end position="269"/>
    </location>
</feature>
<reference evidence="3 4" key="1">
    <citation type="submission" date="2018-07" db="EMBL/GenBank/DDBJ databases">
        <title>Chitinophaga K2CV101002-2 sp. nov., isolated from a monsoon evergreen broad-leaved forest soil.</title>
        <authorList>
            <person name="Lv Y."/>
        </authorList>
    </citation>
    <scope>NUCLEOTIDE SEQUENCE [LARGE SCALE GENOMIC DNA]</scope>
    <source>
        <strain evidence="3 4">GDMCC 1.1288</strain>
    </source>
</reference>
<evidence type="ECO:0000313" key="4">
    <source>
        <dbReference type="Proteomes" id="UP000260644"/>
    </source>
</evidence>
<dbReference type="GO" id="GO:0006508">
    <property type="term" value="P:proteolysis"/>
    <property type="evidence" value="ECO:0007669"/>
    <property type="project" value="UniProtKB-KW"/>
</dbReference>
<dbReference type="GO" id="GO:0008233">
    <property type="term" value="F:peptidase activity"/>
    <property type="evidence" value="ECO:0007669"/>
    <property type="project" value="UniProtKB-KW"/>
</dbReference>
<keyword evidence="3" id="KW-0378">Hydrolase</keyword>
<dbReference type="EMBL" id="QPMM01000001">
    <property type="protein sequence ID" value="RFS26355.1"/>
    <property type="molecule type" value="Genomic_DNA"/>
</dbReference>
<keyword evidence="4" id="KW-1185">Reference proteome</keyword>
<dbReference type="Proteomes" id="UP000260644">
    <property type="component" value="Unassembled WGS sequence"/>
</dbReference>
<accession>A0A3E1YG21</accession>
<evidence type="ECO:0000256" key="1">
    <source>
        <dbReference type="SAM" id="SignalP"/>
    </source>
</evidence>
<dbReference type="InterPro" id="IPR025748">
    <property type="entry name" value="PrcB_C_dom"/>
</dbReference>
<dbReference type="AlphaFoldDB" id="A0A3E1YG21"/>
<keyword evidence="3" id="KW-0645">Protease</keyword>